<dbReference type="AlphaFoldDB" id="A0A853H3Y6"/>
<sequence>MNSPARKSIKLDQQTIVFLLFIVIFAIFSVALPGFFSVGNIVAMLRSISVLGILGFAMAIVVIGRGIDLSMVAVMAVPTALIMTLAGAGLGLWPSLILGLLFAVAVGLLNGIFVAYAEIPALFVTLAVGLGLAGLGQVGILKSDMVPWPEQMNALLWLGGTDIAGIPSSIIVVAVVAVCTWLFLSRTKLGLFIYAIGDNPNAARTTGIPVRPIMVFQYVLAALIAVLAGLVMASSNSLMDTRIYNLSLIYDIILVVVLGGVGLSGGRGGVLSVVVGTLLVGTIINGMTIMNLALDMQNLLKGIVLLFAIALDSVLNPRNEETAQQGDI</sequence>
<proteinExistence type="predicted"/>
<dbReference type="CDD" id="cd06579">
    <property type="entry name" value="TM_PBP1_transp_AraH_like"/>
    <property type="match status" value="1"/>
</dbReference>
<feature type="transmembrane region" description="Helical" evidence="8">
    <location>
        <begin position="213"/>
        <end position="231"/>
    </location>
</feature>
<evidence type="ECO:0000256" key="7">
    <source>
        <dbReference type="ARBA" id="ARBA00023136"/>
    </source>
</evidence>
<gene>
    <name evidence="9" type="ORF">H0A62_15110</name>
</gene>
<keyword evidence="3" id="KW-1003">Cell membrane</keyword>
<evidence type="ECO:0000256" key="8">
    <source>
        <dbReference type="SAM" id="Phobius"/>
    </source>
</evidence>
<feature type="transmembrane region" description="Helical" evidence="8">
    <location>
        <begin position="243"/>
        <end position="263"/>
    </location>
</feature>
<evidence type="ECO:0000256" key="6">
    <source>
        <dbReference type="ARBA" id="ARBA00022989"/>
    </source>
</evidence>
<dbReference type="InterPro" id="IPR001851">
    <property type="entry name" value="ABC_transp_permease"/>
</dbReference>
<organism evidence="9 10">
    <name type="scientific">Pollutimonas harenae</name>
    <dbReference type="NCBI Taxonomy" id="657015"/>
    <lineage>
        <taxon>Bacteria</taxon>
        <taxon>Pseudomonadati</taxon>
        <taxon>Pseudomonadota</taxon>
        <taxon>Betaproteobacteria</taxon>
        <taxon>Burkholderiales</taxon>
        <taxon>Alcaligenaceae</taxon>
        <taxon>Pollutimonas</taxon>
    </lineage>
</organism>
<keyword evidence="2" id="KW-0813">Transport</keyword>
<feature type="transmembrane region" description="Helical" evidence="8">
    <location>
        <begin position="41"/>
        <end position="62"/>
    </location>
</feature>
<keyword evidence="6 8" id="KW-1133">Transmembrane helix</keyword>
<dbReference type="GO" id="GO:0005886">
    <property type="term" value="C:plasma membrane"/>
    <property type="evidence" value="ECO:0007669"/>
    <property type="project" value="UniProtKB-SubCell"/>
</dbReference>
<evidence type="ECO:0000256" key="2">
    <source>
        <dbReference type="ARBA" id="ARBA00022448"/>
    </source>
</evidence>
<dbReference type="GO" id="GO:0022857">
    <property type="term" value="F:transmembrane transporter activity"/>
    <property type="evidence" value="ECO:0007669"/>
    <property type="project" value="InterPro"/>
</dbReference>
<name>A0A853H3Y6_9BURK</name>
<protein>
    <submittedName>
        <fullName evidence="9">ABC transporter permease</fullName>
    </submittedName>
</protein>
<dbReference type="OrthoDB" id="9799990at2"/>
<evidence type="ECO:0000256" key="5">
    <source>
        <dbReference type="ARBA" id="ARBA00022692"/>
    </source>
</evidence>
<feature type="transmembrane region" description="Helical" evidence="8">
    <location>
        <begin position="96"/>
        <end position="116"/>
    </location>
</feature>
<evidence type="ECO:0000256" key="1">
    <source>
        <dbReference type="ARBA" id="ARBA00004651"/>
    </source>
</evidence>
<evidence type="ECO:0000256" key="4">
    <source>
        <dbReference type="ARBA" id="ARBA00022519"/>
    </source>
</evidence>
<accession>A0A853H3Y6</accession>
<comment type="caution">
    <text evidence="9">The sequence shown here is derived from an EMBL/GenBank/DDBJ whole genome shotgun (WGS) entry which is preliminary data.</text>
</comment>
<dbReference type="Pfam" id="PF02653">
    <property type="entry name" value="BPD_transp_2"/>
    <property type="match status" value="1"/>
</dbReference>
<comment type="subcellular location">
    <subcellularLocation>
        <location evidence="1">Cell membrane</location>
        <topology evidence="1">Multi-pass membrane protein</topology>
    </subcellularLocation>
</comment>
<evidence type="ECO:0000256" key="3">
    <source>
        <dbReference type="ARBA" id="ARBA00022475"/>
    </source>
</evidence>
<keyword evidence="7 8" id="KW-0472">Membrane</keyword>
<feature type="transmembrane region" description="Helical" evidence="8">
    <location>
        <begin position="16"/>
        <end position="35"/>
    </location>
</feature>
<dbReference type="EMBL" id="JACCEV010000005">
    <property type="protein sequence ID" value="NYT86932.1"/>
    <property type="molecule type" value="Genomic_DNA"/>
</dbReference>
<feature type="transmembrane region" description="Helical" evidence="8">
    <location>
        <begin position="69"/>
        <end position="90"/>
    </location>
</feature>
<feature type="transmembrane region" description="Helical" evidence="8">
    <location>
        <begin position="270"/>
        <end position="293"/>
    </location>
</feature>
<reference evidence="9 10" key="1">
    <citation type="submission" date="2020-07" db="EMBL/GenBank/DDBJ databases">
        <title>Taxonomic revisions and descriptions of new bacterial species based on genomic comparisons in the high-G+C-content subgroup of the family Alcaligenaceae.</title>
        <authorList>
            <person name="Szabo A."/>
            <person name="Felfoldi T."/>
        </authorList>
    </citation>
    <scope>NUCLEOTIDE SEQUENCE [LARGE SCALE GENOMIC DNA]</scope>
    <source>
        <strain evidence="9 10">DSM 25667</strain>
    </source>
</reference>
<feature type="transmembrane region" description="Helical" evidence="8">
    <location>
        <begin position="163"/>
        <end position="184"/>
    </location>
</feature>
<dbReference type="PANTHER" id="PTHR32196">
    <property type="entry name" value="ABC TRANSPORTER PERMEASE PROTEIN YPHD-RELATED-RELATED"/>
    <property type="match status" value="1"/>
</dbReference>
<dbReference type="PANTHER" id="PTHR32196:SF21">
    <property type="entry name" value="ABC TRANSPORTER PERMEASE PROTEIN YPHD-RELATED"/>
    <property type="match status" value="1"/>
</dbReference>
<evidence type="ECO:0000313" key="9">
    <source>
        <dbReference type="EMBL" id="NYT86932.1"/>
    </source>
</evidence>
<keyword evidence="4" id="KW-0997">Cell inner membrane</keyword>
<evidence type="ECO:0000313" key="10">
    <source>
        <dbReference type="Proteomes" id="UP000554144"/>
    </source>
</evidence>
<keyword evidence="5 8" id="KW-0812">Transmembrane</keyword>
<feature type="transmembrane region" description="Helical" evidence="8">
    <location>
        <begin position="123"/>
        <end position="143"/>
    </location>
</feature>
<dbReference type="Proteomes" id="UP000554144">
    <property type="component" value="Unassembled WGS sequence"/>
</dbReference>
<keyword evidence="10" id="KW-1185">Reference proteome</keyword>